<sequence>MKTPTQYGSENEETSFIRRIAAPDRAHGNRKQKKRMAVVGATVGLIAASAVVGYAALNQGGVSEGNVQTEQLEAKADASAQYVTPLDDSFYPSMAQVDTNKDGIMSQTEFLIFMKEKLESDIEKVMKSDLVDEIKENFISQLKANYEVDGPCAVRAFTRPEPTYAPEPEPTYAPEPEPTYAPEPEPTYAPEPEPTYAPEPEPTYAPEPEPTYAPEPEPTYAPEPEPTYAPEPEPTYAPEPEPTYAPEPEPTYAPEPEPTYAPEPEPTYAPEPEPTYAPHPEPEPTYEPEPTFSPVTYGPTPSDGDDTVKIIKDLGGYDDEDEGDDEEHDDKKWMTKEEFRQKLADYFQKESDYLNDVAEKAKAEYDALTGKIKRLDDCIFRAANKFGWYGVYEQPPHFEHAVDWVANVCMKEEN</sequence>
<evidence type="ECO:0000259" key="3">
    <source>
        <dbReference type="PROSITE" id="PS50222"/>
    </source>
</evidence>
<keyword evidence="2" id="KW-0812">Transmembrane</keyword>
<dbReference type="PRINTS" id="PR01217">
    <property type="entry name" value="PRICHEXTENSN"/>
</dbReference>
<comment type="caution">
    <text evidence="4">The sequence shown here is derived from an EMBL/GenBank/DDBJ whole genome shotgun (WGS) entry which is preliminary data.</text>
</comment>
<dbReference type="InterPro" id="IPR002048">
    <property type="entry name" value="EF_hand_dom"/>
</dbReference>
<dbReference type="Proteomes" id="UP001209570">
    <property type="component" value="Unassembled WGS sequence"/>
</dbReference>
<proteinExistence type="predicted"/>
<feature type="compositionally biased region" description="Acidic residues" evidence="1">
    <location>
        <begin position="316"/>
        <end position="328"/>
    </location>
</feature>
<feature type="domain" description="EF-hand" evidence="3">
    <location>
        <begin position="94"/>
        <end position="120"/>
    </location>
</feature>
<name>A0AAD5LCR3_PYTIN</name>
<feature type="compositionally biased region" description="Pro residues" evidence="1">
    <location>
        <begin position="163"/>
        <end position="287"/>
    </location>
</feature>
<evidence type="ECO:0000256" key="1">
    <source>
        <dbReference type="SAM" id="MobiDB-lite"/>
    </source>
</evidence>
<dbReference type="EMBL" id="JAKCXM010000467">
    <property type="protein sequence ID" value="KAJ0393740.1"/>
    <property type="molecule type" value="Genomic_DNA"/>
</dbReference>
<feature type="region of interest" description="Disordered" evidence="1">
    <location>
        <begin position="160"/>
        <end position="333"/>
    </location>
</feature>
<keyword evidence="5" id="KW-1185">Reference proteome</keyword>
<feature type="transmembrane region" description="Helical" evidence="2">
    <location>
        <begin position="37"/>
        <end position="57"/>
    </location>
</feature>
<dbReference type="PANTHER" id="PTHR48148:SF3">
    <property type="entry name" value="KERATINOCYTE PROLINE-RICH PROTEIN"/>
    <property type="match status" value="1"/>
</dbReference>
<dbReference type="InterPro" id="IPR018247">
    <property type="entry name" value="EF_Hand_1_Ca_BS"/>
</dbReference>
<evidence type="ECO:0000313" key="5">
    <source>
        <dbReference type="Proteomes" id="UP001209570"/>
    </source>
</evidence>
<evidence type="ECO:0000256" key="2">
    <source>
        <dbReference type="SAM" id="Phobius"/>
    </source>
</evidence>
<dbReference type="PROSITE" id="PS50222">
    <property type="entry name" value="EF_HAND_2"/>
    <property type="match status" value="1"/>
</dbReference>
<organism evidence="4 5">
    <name type="scientific">Pythium insidiosum</name>
    <name type="common">Pythiosis disease agent</name>
    <dbReference type="NCBI Taxonomy" id="114742"/>
    <lineage>
        <taxon>Eukaryota</taxon>
        <taxon>Sar</taxon>
        <taxon>Stramenopiles</taxon>
        <taxon>Oomycota</taxon>
        <taxon>Peronosporomycetes</taxon>
        <taxon>Pythiales</taxon>
        <taxon>Pythiaceae</taxon>
        <taxon>Pythium</taxon>
    </lineage>
</organism>
<evidence type="ECO:0000313" key="4">
    <source>
        <dbReference type="EMBL" id="KAJ0393740.1"/>
    </source>
</evidence>
<dbReference type="PROSITE" id="PS00018">
    <property type="entry name" value="EF_HAND_1"/>
    <property type="match status" value="1"/>
</dbReference>
<reference evidence="4" key="1">
    <citation type="submission" date="2021-12" db="EMBL/GenBank/DDBJ databases">
        <title>Prjna785345.</title>
        <authorList>
            <person name="Rujirawat T."/>
            <person name="Krajaejun T."/>
        </authorList>
    </citation>
    <scope>NUCLEOTIDE SEQUENCE</scope>
    <source>
        <strain evidence="4">Pi057C3</strain>
    </source>
</reference>
<accession>A0AAD5LCR3</accession>
<dbReference type="PANTHER" id="PTHR48148">
    <property type="entry name" value="KERATINOCYTE PROLINE-RICH PROTEIN"/>
    <property type="match status" value="1"/>
</dbReference>
<dbReference type="GO" id="GO:0005509">
    <property type="term" value="F:calcium ion binding"/>
    <property type="evidence" value="ECO:0007669"/>
    <property type="project" value="InterPro"/>
</dbReference>
<keyword evidence="2" id="KW-0472">Membrane</keyword>
<keyword evidence="2" id="KW-1133">Transmembrane helix</keyword>
<dbReference type="AlphaFoldDB" id="A0AAD5LCR3"/>
<protein>
    <recommendedName>
        <fullName evidence="3">EF-hand domain-containing protein</fullName>
    </recommendedName>
</protein>
<gene>
    <name evidence="4" type="ORF">P43SY_004712</name>
</gene>